<reference evidence="4" key="1">
    <citation type="submission" date="2019-02" db="EMBL/GenBank/DDBJ databases">
        <authorList>
            <person name="Taiaroa G."/>
            <person name="Butler M."/>
            <person name="Lamont I."/>
            <person name="Black M."/>
            <person name="Poulter J."/>
            <person name="Zhao M."/>
            <person name="Poulter R."/>
        </authorList>
    </citation>
    <scope>NUCLEOTIDE SEQUENCE</scope>
    <source>
        <strain evidence="4">1215</strain>
        <plasmid evidence="4">pMG4_1215</plasmid>
    </source>
</reference>
<dbReference type="EMBL" id="MK569690">
    <property type="protein sequence ID" value="QOC74123.1"/>
    <property type="molecule type" value="Genomic_DNA"/>
</dbReference>
<name>A0A7M3U1V6_PSESF</name>
<sequence length="270" mass="30182">MRSPKMSTPSSPAEHRSNLVKLLRANAGRHNLWDVFGDFIEMSALAIANKVDLAQFEEREKRYLSIVRRYEPHEVARFPQMYAQLVNALEYGPDDVLGKVFSELELHNASRGQFFTPYSLCTLMANMQVQDGSGFREGIEQRGFFSVSEPACGAGAMVIATAEAMLGAGINYQQHLHVIAQDIDSRAVHMAFIQLSLLHIPAVVILGNTLMLEEREHWYTPAHVLGGWQRKLDRGYALGSGIDPHRDSAPVQMTSAEPHQEETLPRELVA</sequence>
<feature type="region of interest" description="Disordered" evidence="2">
    <location>
        <begin position="242"/>
        <end position="270"/>
    </location>
</feature>
<evidence type="ECO:0000313" key="4">
    <source>
        <dbReference type="EMBL" id="QOC74123.1"/>
    </source>
</evidence>
<dbReference type="InterPro" id="IPR029063">
    <property type="entry name" value="SAM-dependent_MTases_sf"/>
</dbReference>
<dbReference type="GO" id="GO:0008170">
    <property type="term" value="F:N-methyltransferase activity"/>
    <property type="evidence" value="ECO:0007669"/>
    <property type="project" value="InterPro"/>
</dbReference>
<comment type="similarity">
    <text evidence="1">Belongs to the N(4)/N(6)-methyltransferase family.</text>
</comment>
<feature type="compositionally biased region" description="Basic and acidic residues" evidence="2">
    <location>
        <begin position="258"/>
        <end position="270"/>
    </location>
</feature>
<dbReference type="AlphaFoldDB" id="A0A7M3U1V6"/>
<dbReference type="GO" id="GO:0003677">
    <property type="term" value="F:DNA binding"/>
    <property type="evidence" value="ECO:0007669"/>
    <property type="project" value="InterPro"/>
</dbReference>
<dbReference type="RefSeq" id="WP_193838660.1">
    <property type="nucleotide sequence ID" value="NZ_MK569690.1"/>
</dbReference>
<accession>A0A7M3U1V6</accession>
<dbReference type="Pfam" id="PF02384">
    <property type="entry name" value="N6_Mtase"/>
    <property type="match status" value="1"/>
</dbReference>
<geneLocation type="plasmid" evidence="4">
    <name>pMG4_1215</name>
</geneLocation>
<protein>
    <submittedName>
        <fullName evidence="4">Putative type I restriction enzyme M subunit</fullName>
    </submittedName>
</protein>
<organism evidence="4">
    <name type="scientific">Pseudomonas syringae pv. actinidiae</name>
    <dbReference type="NCBI Taxonomy" id="103796"/>
    <lineage>
        <taxon>Bacteria</taxon>
        <taxon>Pseudomonadati</taxon>
        <taxon>Pseudomonadota</taxon>
        <taxon>Gammaproteobacteria</taxon>
        <taxon>Pseudomonadales</taxon>
        <taxon>Pseudomonadaceae</taxon>
        <taxon>Pseudomonas</taxon>
        <taxon>Pseudomonas syringae</taxon>
    </lineage>
</organism>
<dbReference type="PRINTS" id="PR00507">
    <property type="entry name" value="N12N6MTFRASE"/>
</dbReference>
<evidence type="ECO:0000256" key="1">
    <source>
        <dbReference type="ARBA" id="ARBA00006594"/>
    </source>
</evidence>
<keyword evidence="4" id="KW-0614">Plasmid</keyword>
<feature type="domain" description="DNA methylase adenine-specific" evidence="3">
    <location>
        <begin position="108"/>
        <end position="214"/>
    </location>
</feature>
<proteinExistence type="inferred from homology"/>
<dbReference type="SUPFAM" id="SSF53335">
    <property type="entry name" value="S-adenosyl-L-methionine-dependent methyltransferases"/>
    <property type="match status" value="1"/>
</dbReference>
<dbReference type="InterPro" id="IPR003356">
    <property type="entry name" value="DNA_methylase_A-5"/>
</dbReference>
<dbReference type="Gene3D" id="3.40.50.150">
    <property type="entry name" value="Vaccinia Virus protein VP39"/>
    <property type="match status" value="1"/>
</dbReference>
<evidence type="ECO:0000259" key="3">
    <source>
        <dbReference type="Pfam" id="PF02384"/>
    </source>
</evidence>
<evidence type="ECO:0000256" key="2">
    <source>
        <dbReference type="SAM" id="MobiDB-lite"/>
    </source>
</evidence>